<dbReference type="RefSeq" id="WP_036652720.1">
    <property type="nucleotide sequence ID" value="NZ_JQCR01000002.1"/>
</dbReference>
<evidence type="ECO:0000313" key="2">
    <source>
        <dbReference type="EMBL" id="KGE20465.1"/>
    </source>
</evidence>
<accession>A0A098MD20</accession>
<feature type="transmembrane region" description="Helical" evidence="1">
    <location>
        <begin position="17"/>
        <end position="41"/>
    </location>
</feature>
<keyword evidence="1" id="KW-1133">Transmembrane helix</keyword>
<name>A0A098MD20_9BACL</name>
<dbReference type="Proteomes" id="UP000029734">
    <property type="component" value="Unassembled WGS sequence"/>
</dbReference>
<organism evidence="2 3">
    <name type="scientific">Paenibacillus wynnii</name>
    <dbReference type="NCBI Taxonomy" id="268407"/>
    <lineage>
        <taxon>Bacteria</taxon>
        <taxon>Bacillati</taxon>
        <taxon>Bacillota</taxon>
        <taxon>Bacilli</taxon>
        <taxon>Bacillales</taxon>
        <taxon>Paenibacillaceae</taxon>
        <taxon>Paenibacillus</taxon>
    </lineage>
</organism>
<comment type="caution">
    <text evidence="2">The sequence shown here is derived from an EMBL/GenBank/DDBJ whole genome shotgun (WGS) entry which is preliminary data.</text>
</comment>
<keyword evidence="1" id="KW-0812">Transmembrane</keyword>
<evidence type="ECO:0000313" key="3">
    <source>
        <dbReference type="Proteomes" id="UP000029734"/>
    </source>
</evidence>
<reference evidence="2 3" key="2">
    <citation type="submission" date="2014-10" db="EMBL/GenBank/DDBJ databases">
        <title>Comparative genomics of the Paenibacillus odorifer group.</title>
        <authorList>
            <person name="Tsai Y.-C."/>
            <person name="Martin N."/>
            <person name="Korlach J."/>
            <person name="Wiedmann M."/>
        </authorList>
    </citation>
    <scope>NUCLEOTIDE SEQUENCE [LARGE SCALE GENOMIC DNA]</scope>
    <source>
        <strain evidence="2 3">DSM 18334</strain>
    </source>
</reference>
<proteinExistence type="predicted"/>
<protein>
    <submittedName>
        <fullName evidence="2">Uncharacterized protein</fullName>
    </submittedName>
</protein>
<gene>
    <name evidence="2" type="ORF">PWYN_14790</name>
</gene>
<sequence length="60" mass="6688">MIKKEDLDKLATRLGPIFYIALFIIMAKGITYLIIGATNLVEHSYQLGYSLGSLIENILS</sequence>
<dbReference type="STRING" id="268407.PWYN_14790"/>
<keyword evidence="3" id="KW-1185">Reference proteome</keyword>
<reference evidence="2 3" key="1">
    <citation type="submission" date="2014-08" db="EMBL/GenBank/DDBJ databases">
        <authorList>
            <person name="den Bakker H.C."/>
        </authorList>
    </citation>
    <scope>NUCLEOTIDE SEQUENCE [LARGE SCALE GENOMIC DNA]</scope>
    <source>
        <strain evidence="2 3">DSM 18334</strain>
    </source>
</reference>
<evidence type="ECO:0000256" key="1">
    <source>
        <dbReference type="SAM" id="Phobius"/>
    </source>
</evidence>
<keyword evidence="1" id="KW-0472">Membrane</keyword>
<dbReference type="AlphaFoldDB" id="A0A098MD20"/>
<dbReference type="EMBL" id="JQCR01000002">
    <property type="protein sequence ID" value="KGE20465.1"/>
    <property type="molecule type" value="Genomic_DNA"/>
</dbReference>